<feature type="transmembrane region" description="Helical" evidence="5">
    <location>
        <begin position="81"/>
        <end position="98"/>
    </location>
</feature>
<feature type="transmembrane region" description="Helical" evidence="5">
    <location>
        <begin position="178"/>
        <end position="196"/>
    </location>
</feature>
<dbReference type="AlphaFoldDB" id="A0A419A7D0"/>
<dbReference type="GO" id="GO:0016020">
    <property type="term" value="C:membrane"/>
    <property type="evidence" value="ECO:0007669"/>
    <property type="project" value="UniProtKB-SubCell"/>
</dbReference>
<evidence type="ECO:0000256" key="3">
    <source>
        <dbReference type="ARBA" id="ARBA00022989"/>
    </source>
</evidence>
<protein>
    <submittedName>
        <fullName evidence="7">Ferric reductase</fullName>
    </submittedName>
</protein>
<keyword evidence="8" id="KW-1185">Reference proteome</keyword>
<keyword evidence="4 5" id="KW-0472">Membrane</keyword>
<feature type="transmembrane region" description="Helical" evidence="5">
    <location>
        <begin position="118"/>
        <end position="136"/>
    </location>
</feature>
<comment type="subcellular location">
    <subcellularLocation>
        <location evidence="1">Membrane</location>
        <topology evidence="1">Multi-pass membrane protein</topology>
    </subcellularLocation>
</comment>
<comment type="caution">
    <text evidence="7">The sequence shown here is derived from an EMBL/GenBank/DDBJ whole genome shotgun (WGS) entry which is preliminary data.</text>
</comment>
<gene>
    <name evidence="7" type="ORF">D3P05_09960</name>
</gene>
<dbReference type="Proteomes" id="UP000283587">
    <property type="component" value="Unassembled WGS sequence"/>
</dbReference>
<evidence type="ECO:0000256" key="2">
    <source>
        <dbReference type="ARBA" id="ARBA00022692"/>
    </source>
</evidence>
<dbReference type="OrthoDB" id="7917288at2"/>
<dbReference type="InterPro" id="IPR013130">
    <property type="entry name" value="Fe3_Rdtase_TM_dom"/>
</dbReference>
<feature type="domain" description="Ferric oxidoreductase" evidence="6">
    <location>
        <begin position="47"/>
        <end position="161"/>
    </location>
</feature>
<dbReference type="EMBL" id="QZEW01000035">
    <property type="protein sequence ID" value="RJL16398.1"/>
    <property type="molecule type" value="Genomic_DNA"/>
</dbReference>
<evidence type="ECO:0000313" key="8">
    <source>
        <dbReference type="Proteomes" id="UP000283587"/>
    </source>
</evidence>
<evidence type="ECO:0000256" key="5">
    <source>
        <dbReference type="SAM" id="Phobius"/>
    </source>
</evidence>
<evidence type="ECO:0000256" key="4">
    <source>
        <dbReference type="ARBA" id="ARBA00023136"/>
    </source>
</evidence>
<reference evidence="8" key="1">
    <citation type="submission" date="2018-09" db="EMBL/GenBank/DDBJ databases">
        <title>Paracoccus onubensis nov. sp. a moderate halophilic bacterium isolated from Gruta de las Maravillas (Aracena, Spain).</title>
        <authorList>
            <person name="Jurado V."/>
            <person name="Gutierrez-Patricio S."/>
            <person name="Gonzalez-Pimentel J.L."/>
            <person name="Miller A.Z."/>
            <person name="Laiz L."/>
            <person name="Saiz-Jimenez C."/>
        </authorList>
    </citation>
    <scope>NUCLEOTIDE SEQUENCE [LARGE SCALE GENOMIC DNA]</scope>
    <source>
        <strain evidence="8">DSM 26381</strain>
    </source>
</reference>
<organism evidence="7 8">
    <name type="scientific">Paracoccus siganidrum</name>
    <dbReference type="NCBI Taxonomy" id="1276757"/>
    <lineage>
        <taxon>Bacteria</taxon>
        <taxon>Pseudomonadati</taxon>
        <taxon>Pseudomonadota</taxon>
        <taxon>Alphaproteobacteria</taxon>
        <taxon>Rhodobacterales</taxon>
        <taxon>Paracoccaceae</taxon>
        <taxon>Paracoccus</taxon>
    </lineage>
</organism>
<evidence type="ECO:0000256" key="1">
    <source>
        <dbReference type="ARBA" id="ARBA00004141"/>
    </source>
</evidence>
<accession>A0A419A7D0</accession>
<evidence type="ECO:0000259" key="6">
    <source>
        <dbReference type="Pfam" id="PF01794"/>
    </source>
</evidence>
<name>A0A419A7D0_9RHOB</name>
<evidence type="ECO:0000313" key="7">
    <source>
        <dbReference type="EMBL" id="RJL16398.1"/>
    </source>
</evidence>
<dbReference type="Pfam" id="PF01794">
    <property type="entry name" value="Ferric_reduct"/>
    <property type="match status" value="1"/>
</dbReference>
<proteinExistence type="predicted"/>
<feature type="transmembrane region" description="Helical" evidence="5">
    <location>
        <begin position="148"/>
        <end position="166"/>
    </location>
</feature>
<feature type="transmembrane region" description="Helical" evidence="5">
    <location>
        <begin position="38"/>
        <end position="61"/>
    </location>
</feature>
<keyword evidence="3 5" id="KW-1133">Transmembrane helix</keyword>
<keyword evidence="2 5" id="KW-0812">Transmembrane</keyword>
<sequence>MASPVPRLPALLIRGGLLAAMAAPVLIAATSPYLAYRSLAYVIGGFAGILCLSLLLIQPLLAAGYLPGLVCARSRRWHRRIGTAILACVAVHVGGLYLTSPPDTLDALLLVSPTPFSVYGVLAMWGIAATALLVALRRRLGLRYSTWFLVHNLLALVVVIATVIHALQIEGAMEIRSKWAICLAVLAATAVVLLDLRVIRPLLRRRGTAAGPGPD</sequence>